<feature type="transmembrane region" description="Helical" evidence="1">
    <location>
        <begin position="391"/>
        <end position="411"/>
    </location>
</feature>
<dbReference type="Proteomes" id="UP001055156">
    <property type="component" value="Unassembled WGS sequence"/>
</dbReference>
<dbReference type="EMBL" id="BPQV01000002">
    <property type="protein sequence ID" value="GJE25914.1"/>
    <property type="molecule type" value="Genomic_DNA"/>
</dbReference>
<evidence type="ECO:0008006" key="4">
    <source>
        <dbReference type="Google" id="ProtNLM"/>
    </source>
</evidence>
<comment type="caution">
    <text evidence="2">The sequence shown here is derived from an EMBL/GenBank/DDBJ whole genome shotgun (WGS) entry which is preliminary data.</text>
</comment>
<sequence length="416" mass="46843">MSIETPVPQGQPLTTADRSSAVAESLRQIARVTRYVDRKKGIRSYQTHVKRDPWIGILFALLFVLPSATSLVYFGLIASDRYVTEFRFAIRPAIGGADKAAGGDKEDVGTNSGVSQAMLTQDTLIASEYISSRPMIEALEKQMPVREMFSRSDIDWFSRFNPEKPMERFVKYWRWRIKPTIDSSSGIIAVTVEAFTPEESYALAKAILAEAERMTNDLSMRSREDALAESRRELGYAEERMAKARVAMRDLRNREGVLDADKANEANLTVISKLRETKINLVVQLNLIAKDLSPDNRRILDLKAQIRDLDENIDRLEHELASQTPERRKVLANAMTQFEALTNERKDAELYYVKVLAASEKARIIAARNIEFFSPIVVPIMPNSADQPKSLLWISTTIGGSALAFALAYALRKFST</sequence>
<keyword evidence="1" id="KW-0472">Membrane</keyword>
<organism evidence="2 3">
    <name type="scientific">Methylobacterium organophilum</name>
    <dbReference type="NCBI Taxonomy" id="410"/>
    <lineage>
        <taxon>Bacteria</taxon>
        <taxon>Pseudomonadati</taxon>
        <taxon>Pseudomonadota</taxon>
        <taxon>Alphaproteobacteria</taxon>
        <taxon>Hyphomicrobiales</taxon>
        <taxon>Methylobacteriaceae</taxon>
        <taxon>Methylobacterium</taxon>
    </lineage>
</organism>
<proteinExistence type="predicted"/>
<accession>A0ABQ4T654</accession>
<reference evidence="2" key="1">
    <citation type="journal article" date="2021" name="Front. Microbiol.">
        <title>Comprehensive Comparative Genomics and Phenotyping of Methylobacterium Species.</title>
        <authorList>
            <person name="Alessa O."/>
            <person name="Ogura Y."/>
            <person name="Fujitani Y."/>
            <person name="Takami H."/>
            <person name="Hayashi T."/>
            <person name="Sahin N."/>
            <person name="Tani A."/>
        </authorList>
    </citation>
    <scope>NUCLEOTIDE SEQUENCE</scope>
    <source>
        <strain evidence="2">NBRC 15689</strain>
    </source>
</reference>
<dbReference type="PANTHER" id="PTHR32309">
    <property type="entry name" value="TYROSINE-PROTEIN KINASE"/>
    <property type="match status" value="1"/>
</dbReference>
<keyword evidence="1" id="KW-0812">Transmembrane</keyword>
<reference evidence="2" key="2">
    <citation type="submission" date="2021-08" db="EMBL/GenBank/DDBJ databases">
        <authorList>
            <person name="Tani A."/>
            <person name="Ola A."/>
            <person name="Ogura Y."/>
            <person name="Katsura K."/>
            <person name="Hayashi T."/>
        </authorList>
    </citation>
    <scope>NUCLEOTIDE SEQUENCE</scope>
    <source>
        <strain evidence="2">NBRC 15689</strain>
    </source>
</reference>
<evidence type="ECO:0000256" key="1">
    <source>
        <dbReference type="SAM" id="Phobius"/>
    </source>
</evidence>
<keyword evidence="3" id="KW-1185">Reference proteome</keyword>
<name>A0ABQ4T654_METOR</name>
<feature type="transmembrane region" description="Helical" evidence="1">
    <location>
        <begin position="54"/>
        <end position="78"/>
    </location>
</feature>
<evidence type="ECO:0000313" key="3">
    <source>
        <dbReference type="Proteomes" id="UP001055156"/>
    </source>
</evidence>
<gene>
    <name evidence="2" type="ORF">LKMONMHP_0758</name>
</gene>
<keyword evidence="1" id="KW-1133">Transmembrane helix</keyword>
<protein>
    <recommendedName>
        <fullName evidence="4">Capsule biosynthesis protein</fullName>
    </recommendedName>
</protein>
<dbReference type="RefSeq" id="WP_238309869.1">
    <property type="nucleotide sequence ID" value="NZ_BPQV01000002.1"/>
</dbReference>
<evidence type="ECO:0000313" key="2">
    <source>
        <dbReference type="EMBL" id="GJE25914.1"/>
    </source>
</evidence>
<dbReference type="PANTHER" id="PTHR32309:SF13">
    <property type="entry name" value="FERRIC ENTEROBACTIN TRANSPORT PROTEIN FEPE"/>
    <property type="match status" value="1"/>
</dbReference>
<dbReference type="InterPro" id="IPR050445">
    <property type="entry name" value="Bact_polysacc_biosynth/exp"/>
</dbReference>